<dbReference type="EMBL" id="JAEILD010000188">
    <property type="protein sequence ID" value="MBI6653088.1"/>
    <property type="molecule type" value="Genomic_DNA"/>
</dbReference>
<protein>
    <submittedName>
        <fullName evidence="3">Molecular chaperone</fullName>
    </submittedName>
</protein>
<proteinExistence type="predicted"/>
<name>A0A0R3B5E2_PSEVE</name>
<evidence type="ECO:0000313" key="3">
    <source>
        <dbReference type="EMBL" id="NMX99528.1"/>
    </source>
</evidence>
<feature type="signal peptide" evidence="1">
    <location>
        <begin position="1"/>
        <end position="19"/>
    </location>
</feature>
<gene>
    <name evidence="3" type="ORF">HBO43_23340</name>
    <name evidence="2" type="ORF">YA0849_29395</name>
</gene>
<reference evidence="3 4" key="1">
    <citation type="journal article" date="2020" name="Front. Microbiol.">
        <title>Genetic Organization of the aprX-lipA2 Operon Affects the Proteolytic Potential of Pseudomonas Species in Milk.</title>
        <authorList>
            <person name="Maier C."/>
            <person name="Huptas C."/>
            <person name="von Neubeck M."/>
            <person name="Scherer S."/>
            <person name="Wenning M."/>
            <person name="Lucking G."/>
        </authorList>
    </citation>
    <scope>NUCLEOTIDE SEQUENCE [LARGE SCALE GENOMIC DNA]</scope>
    <source>
        <strain evidence="3 4">WS 4671</strain>
    </source>
</reference>
<accession>A0A0R3B5E2</accession>
<dbReference type="OrthoDB" id="7630309at2"/>
<evidence type="ECO:0000313" key="4">
    <source>
        <dbReference type="Proteomes" id="UP000552560"/>
    </source>
</evidence>
<evidence type="ECO:0000313" key="5">
    <source>
        <dbReference type="Proteomes" id="UP000614123"/>
    </source>
</evidence>
<reference evidence="2 5" key="2">
    <citation type="submission" date="2020-12" db="EMBL/GenBank/DDBJ databases">
        <title>Comparative genomic insights into the epidemiology and virulence of plant pathogenic Pseudomonads from Turkey.</title>
        <authorList>
            <person name="Dillon M."/>
            <person name="Ruiz-Bedoya T."/>
            <person name="Bendalovic-Torma C."/>
            <person name="Guttman K.M."/>
            <person name="Kwak H."/>
            <person name="Middleton M.A."/>
            <person name="Wang P.W."/>
            <person name="Horuz S."/>
            <person name="Aysan Y."/>
            <person name="Guttman D.S."/>
        </authorList>
    </citation>
    <scope>NUCLEOTIDE SEQUENCE [LARGE SCALE GENOMIC DNA]</scope>
    <source>
        <strain evidence="2 5">S4_EA_3a</strain>
    </source>
</reference>
<evidence type="ECO:0000313" key="2">
    <source>
        <dbReference type="EMBL" id="MBI6653088.1"/>
    </source>
</evidence>
<dbReference type="Proteomes" id="UP000552560">
    <property type="component" value="Unassembled WGS sequence"/>
</dbReference>
<feature type="chain" id="PRO_5030017321" evidence="1">
    <location>
        <begin position="20"/>
        <end position="246"/>
    </location>
</feature>
<dbReference type="Proteomes" id="UP000614123">
    <property type="component" value="Unassembled WGS sequence"/>
</dbReference>
<keyword evidence="5" id="KW-1185">Reference proteome</keyword>
<dbReference type="EMBL" id="JAAQWE010000027">
    <property type="protein sequence ID" value="NMX99528.1"/>
    <property type="molecule type" value="Genomic_DNA"/>
</dbReference>
<evidence type="ECO:0000256" key="1">
    <source>
        <dbReference type="SAM" id="SignalP"/>
    </source>
</evidence>
<keyword evidence="1" id="KW-0732">Signal</keyword>
<comment type="caution">
    <text evidence="3">The sequence shown here is derived from an EMBL/GenBank/DDBJ whole genome shotgun (WGS) entry which is preliminary data.</text>
</comment>
<dbReference type="SUPFAM" id="SSF49354">
    <property type="entry name" value="PapD-like"/>
    <property type="match status" value="1"/>
</dbReference>
<organism evidence="3 4">
    <name type="scientific">Pseudomonas veronii</name>
    <dbReference type="NCBI Taxonomy" id="76761"/>
    <lineage>
        <taxon>Bacteria</taxon>
        <taxon>Pseudomonadati</taxon>
        <taxon>Pseudomonadota</taxon>
        <taxon>Gammaproteobacteria</taxon>
        <taxon>Pseudomonadales</taxon>
        <taxon>Pseudomonadaceae</taxon>
        <taxon>Pseudomonas</taxon>
    </lineage>
</organism>
<dbReference type="Gene3D" id="2.60.40.10">
    <property type="entry name" value="Immunoglobulins"/>
    <property type="match status" value="1"/>
</dbReference>
<dbReference type="RefSeq" id="WP_057004322.1">
    <property type="nucleotide sequence ID" value="NZ_CP129402.1"/>
</dbReference>
<dbReference type="AlphaFoldDB" id="A0A0R3B5E2"/>
<dbReference type="InterPro" id="IPR013783">
    <property type="entry name" value="Ig-like_fold"/>
</dbReference>
<dbReference type="InterPro" id="IPR008962">
    <property type="entry name" value="PapD-like_sf"/>
</dbReference>
<sequence>MKVLAAILGVWMVSLGVQAGPNINVGVVYDYLDGSKSSYLKRIFNGGTSTAFVKVEILEIVYDASGVPREIPVQSQADASARDGLMASPARLIVPANGMQGTRLLYMGERASERYFRVRYIPVVPEKEDAFALSEEEREEYQKTLQAGVSVLAGYGTVFFVRPKDTRYDTRINDGATRYELRNNGNSVIVVDEFKNCVAGKPTDCHPTTKNHVLPGRAFTFDKQTGRHYTFKLVEGDTQKNQEVKG</sequence>